<dbReference type="InterPro" id="IPR006114">
    <property type="entry name" value="6PGDH_C"/>
</dbReference>
<proteinExistence type="inferred from homology"/>
<dbReference type="PANTHER" id="PTHR11811">
    <property type="entry name" value="6-PHOSPHOGLUCONATE DEHYDROGENASE"/>
    <property type="match status" value="1"/>
</dbReference>
<dbReference type="GO" id="GO:0004616">
    <property type="term" value="F:phosphogluconate dehydrogenase (decarboxylating) activity"/>
    <property type="evidence" value="ECO:0007669"/>
    <property type="project" value="UniProtKB-EC"/>
</dbReference>
<evidence type="ECO:0000313" key="8">
    <source>
        <dbReference type="EMBL" id="KRH93110.1"/>
    </source>
</evidence>
<organism evidence="8 9">
    <name type="scientific">Pseudoloma neurophilia</name>
    <dbReference type="NCBI Taxonomy" id="146866"/>
    <lineage>
        <taxon>Eukaryota</taxon>
        <taxon>Fungi</taxon>
        <taxon>Fungi incertae sedis</taxon>
        <taxon>Microsporidia</taxon>
        <taxon>Pseudoloma</taxon>
    </lineage>
</organism>
<dbReference type="Pfam" id="PF00393">
    <property type="entry name" value="6PGD"/>
    <property type="match status" value="1"/>
</dbReference>
<dbReference type="SUPFAM" id="SSF48179">
    <property type="entry name" value="6-phosphogluconate dehydrogenase C-terminal domain-like"/>
    <property type="match status" value="1"/>
</dbReference>
<keyword evidence="6" id="KW-0570">Pentose shunt</keyword>
<dbReference type="GO" id="GO:0006098">
    <property type="term" value="P:pentose-phosphate shunt"/>
    <property type="evidence" value="ECO:0007669"/>
    <property type="project" value="UniProtKB-UniPathway"/>
</dbReference>
<dbReference type="Proteomes" id="UP000051530">
    <property type="component" value="Unassembled WGS sequence"/>
</dbReference>
<evidence type="ECO:0000313" key="9">
    <source>
        <dbReference type="Proteomes" id="UP000051530"/>
    </source>
</evidence>
<dbReference type="GO" id="GO:0050661">
    <property type="term" value="F:NADP binding"/>
    <property type="evidence" value="ECO:0007669"/>
    <property type="project" value="InterPro"/>
</dbReference>
<evidence type="ECO:0000256" key="6">
    <source>
        <dbReference type="ARBA" id="ARBA00023126"/>
    </source>
</evidence>
<dbReference type="EC" id="1.1.1.44" evidence="3"/>
<protein>
    <recommendedName>
        <fullName evidence="3">phosphogluconate dehydrogenase (NADP(+)-dependent, decarboxylating)</fullName>
        <ecNumber evidence="3">1.1.1.44</ecNumber>
    </recommendedName>
</protein>
<name>A0A0R0LUR2_9MICR</name>
<dbReference type="Gene3D" id="1.10.1040.10">
    <property type="entry name" value="N-(1-d-carboxylethyl)-l-norvaline Dehydrogenase, domain 2"/>
    <property type="match status" value="1"/>
</dbReference>
<dbReference type="Gene3D" id="3.40.50.720">
    <property type="entry name" value="NAD(P)-binding Rossmann-like Domain"/>
    <property type="match status" value="1"/>
</dbReference>
<accession>A0A0R0LUR2</accession>
<dbReference type="EMBL" id="LGUB01000488">
    <property type="protein sequence ID" value="KRH93110.1"/>
    <property type="molecule type" value="Genomic_DNA"/>
</dbReference>
<dbReference type="Pfam" id="PF03446">
    <property type="entry name" value="NAD_binding_2"/>
    <property type="match status" value="2"/>
</dbReference>
<dbReference type="SUPFAM" id="SSF51735">
    <property type="entry name" value="NAD(P)-binding Rossmann-fold domains"/>
    <property type="match status" value="1"/>
</dbReference>
<dbReference type="GO" id="GO:0019521">
    <property type="term" value="P:D-gluconate metabolic process"/>
    <property type="evidence" value="ECO:0007669"/>
    <property type="project" value="UniProtKB-KW"/>
</dbReference>
<dbReference type="AlphaFoldDB" id="A0A0R0LUR2"/>
<comment type="caution">
    <text evidence="8">The sequence shown here is derived from an EMBL/GenBank/DDBJ whole genome shotgun (WGS) entry which is preliminary data.</text>
</comment>
<comment type="pathway">
    <text evidence="1">Carbohydrate degradation; pentose phosphate pathway; D-ribulose 5-phosphate from D-glucose 6-phosphate (oxidative stage): step 3/3.</text>
</comment>
<dbReference type="InterPro" id="IPR036291">
    <property type="entry name" value="NAD(P)-bd_dom_sf"/>
</dbReference>
<dbReference type="PRINTS" id="PR00076">
    <property type="entry name" value="6PGDHDRGNASE"/>
</dbReference>
<gene>
    <name evidence="8" type="ORF">M153_15140001179</name>
</gene>
<evidence type="ECO:0000259" key="7">
    <source>
        <dbReference type="SMART" id="SM01350"/>
    </source>
</evidence>
<evidence type="ECO:0000256" key="2">
    <source>
        <dbReference type="ARBA" id="ARBA00008419"/>
    </source>
</evidence>
<dbReference type="InterPro" id="IPR008927">
    <property type="entry name" value="6-PGluconate_DH-like_C_sf"/>
</dbReference>
<keyword evidence="4" id="KW-0560">Oxidoreductase</keyword>
<reference evidence="8 9" key="1">
    <citation type="submission" date="2015-07" db="EMBL/GenBank/DDBJ databases">
        <title>The genome of Pseudoloma neurophilia, a relevant intracellular parasite of the zebrafish.</title>
        <authorList>
            <person name="Ndikumana S."/>
            <person name="Pelin A."/>
            <person name="Sanders J."/>
            <person name="Corradi N."/>
        </authorList>
    </citation>
    <scope>NUCLEOTIDE SEQUENCE [LARGE SCALE GENOMIC DNA]</scope>
    <source>
        <strain evidence="8 9">MK1</strain>
    </source>
</reference>
<feature type="domain" description="6-phosphogluconate dehydrogenase C-terminal" evidence="7">
    <location>
        <begin position="209"/>
        <end position="493"/>
    </location>
</feature>
<dbReference type="InterPro" id="IPR013328">
    <property type="entry name" value="6PGD_dom2"/>
</dbReference>
<evidence type="ECO:0000256" key="1">
    <source>
        <dbReference type="ARBA" id="ARBA00004874"/>
    </source>
</evidence>
<dbReference type="InterPro" id="IPR006183">
    <property type="entry name" value="Pgluconate_DH"/>
</dbReference>
<keyword evidence="5" id="KW-0311">Gluconate utilization</keyword>
<evidence type="ECO:0000256" key="5">
    <source>
        <dbReference type="ARBA" id="ARBA00023064"/>
    </source>
</evidence>
<evidence type="ECO:0000256" key="4">
    <source>
        <dbReference type="ARBA" id="ARBA00023002"/>
    </source>
</evidence>
<keyword evidence="9" id="KW-1185">Reference proteome</keyword>
<sequence>MPLKMTPELSKNKMHVGVLGLAAMGNNLCFNLVSNGYTVSIYNRTPDRTEKIRNEYDQYGKYPGKFVYCYSLEEFIQSIPEPRPIFLIVMSTAVRSVIESILPLISEKDMICDFANSVPEHTNEHAKLISDFFFPCNSKNEKLNCQHSDQGNVHKARFLGIGISGGTTGARKNGGLMISGHLETYEHLKHVFNSLTNSSAYFGQDYATGHFIKFLHNGVEYALMSIISEFNEISCSIEKHYDVKKENSNTSVILEEINQKLDTYLLTILKKVTSNPNFKNIDNDLRMKGSGQWVYNTFGGRVNIGLIGNAVEQRVRKYFDNSVANSNDQIIKSQMLNDMLKDKNLVQMKSILKNALLYSLRQCYQQGIDMILHDNIIVKSEDKNFLIIKSLDVWRNGCIISGHIVDIVKDSYLLKNNLIKNTELEEYFKIDESTIHENLKFLTEYALENLIPVQQIPTILNGLNYKNDNQIRILSGMRDYFGAHGVYINGKWQNIDWE</sequence>
<dbReference type="VEuPathDB" id="MicrosporidiaDB:M153_15140001179"/>
<dbReference type="OrthoDB" id="434986at2759"/>
<dbReference type="UniPathway" id="UPA00115">
    <property type="reaction ID" value="UER00410"/>
</dbReference>
<dbReference type="InterPro" id="IPR006115">
    <property type="entry name" value="6PGDH_NADP-bd"/>
</dbReference>
<dbReference type="SMART" id="SM01350">
    <property type="entry name" value="6PGD"/>
    <property type="match status" value="1"/>
</dbReference>
<comment type="similarity">
    <text evidence="2">Belongs to the 6-phosphogluconate dehydrogenase family.</text>
</comment>
<evidence type="ECO:0000256" key="3">
    <source>
        <dbReference type="ARBA" id="ARBA00013011"/>
    </source>
</evidence>